<evidence type="ECO:0000313" key="10">
    <source>
        <dbReference type="Proteomes" id="UP000177281"/>
    </source>
</evidence>
<evidence type="ECO:0000256" key="3">
    <source>
        <dbReference type="ARBA" id="ARBA00022768"/>
    </source>
</evidence>
<dbReference type="STRING" id="1817841.A3B10_04395"/>
<accession>A0A1F5PYQ8</accession>
<dbReference type="InterPro" id="IPR001816">
    <property type="entry name" value="Transl_elong_EFTs/EF1B"/>
</dbReference>
<dbReference type="FunFam" id="1.10.8.10:FF:000001">
    <property type="entry name" value="Elongation factor Ts"/>
    <property type="match status" value="1"/>
</dbReference>
<feature type="domain" description="Translation elongation factor EFTs/EF1B dimerisation" evidence="8">
    <location>
        <begin position="71"/>
        <end position="147"/>
    </location>
</feature>
<reference evidence="9 10" key="1">
    <citation type="journal article" date="2016" name="Nat. Commun.">
        <title>Thousands of microbial genomes shed light on interconnected biogeochemical processes in an aquifer system.</title>
        <authorList>
            <person name="Anantharaman K."/>
            <person name="Brown C.T."/>
            <person name="Hug L.A."/>
            <person name="Sharon I."/>
            <person name="Castelle C.J."/>
            <person name="Probst A.J."/>
            <person name="Thomas B.C."/>
            <person name="Singh A."/>
            <person name="Wilkins M.J."/>
            <person name="Karaoz U."/>
            <person name="Brodie E.L."/>
            <person name="Williams K.H."/>
            <person name="Hubbard S.S."/>
            <person name="Banfield J.F."/>
        </authorList>
    </citation>
    <scope>NUCLEOTIDE SEQUENCE [LARGE SCALE GENOMIC DNA]</scope>
</reference>
<evidence type="ECO:0000256" key="1">
    <source>
        <dbReference type="ARBA" id="ARBA00005532"/>
    </source>
</evidence>
<dbReference type="Gene3D" id="3.30.479.20">
    <property type="entry name" value="Elongation factor Ts, dimerisation domain"/>
    <property type="match status" value="1"/>
</dbReference>
<evidence type="ECO:0000259" key="8">
    <source>
        <dbReference type="Pfam" id="PF00889"/>
    </source>
</evidence>
<evidence type="ECO:0000256" key="2">
    <source>
        <dbReference type="ARBA" id="ARBA00016956"/>
    </source>
</evidence>
<dbReference type="PANTHER" id="PTHR11741:SF0">
    <property type="entry name" value="ELONGATION FACTOR TS, MITOCHONDRIAL"/>
    <property type="match status" value="1"/>
</dbReference>
<evidence type="ECO:0000256" key="4">
    <source>
        <dbReference type="ARBA" id="ARBA00022917"/>
    </source>
</evidence>
<dbReference type="CDD" id="cd14275">
    <property type="entry name" value="UBA_EF-Ts"/>
    <property type="match status" value="1"/>
</dbReference>
<dbReference type="Proteomes" id="UP000177281">
    <property type="component" value="Unassembled WGS sequence"/>
</dbReference>
<keyword evidence="5" id="KW-0963">Cytoplasm</keyword>
<evidence type="ECO:0000256" key="7">
    <source>
        <dbReference type="RuleBase" id="RU000643"/>
    </source>
</evidence>
<feature type="region of interest" description="Involved in Mg(2+) ion dislocation from EF-Tu" evidence="5">
    <location>
        <begin position="80"/>
        <end position="83"/>
    </location>
</feature>
<dbReference type="Pfam" id="PF00889">
    <property type="entry name" value="EF_TS"/>
    <property type="match status" value="1"/>
</dbReference>
<comment type="function">
    <text evidence="5 6">Associates with the EF-Tu.GDP complex and induces the exchange of GDP to GTP. It remains bound to the aminoacyl-tRNA.EF-Tu.GTP complex up to the GTP hydrolysis stage on the ribosome.</text>
</comment>
<dbReference type="EMBL" id="MFFB01000010">
    <property type="protein sequence ID" value="OGE94720.1"/>
    <property type="molecule type" value="Genomic_DNA"/>
</dbReference>
<gene>
    <name evidence="5" type="primary">tsf</name>
    <name evidence="9" type="ORF">A3B10_04395</name>
</gene>
<organism evidence="9 10">
    <name type="scientific">Candidatus Doudnabacteria bacterium RIFCSPLOWO2_01_FULL_44_21</name>
    <dbReference type="NCBI Taxonomy" id="1817841"/>
    <lineage>
        <taxon>Bacteria</taxon>
        <taxon>Candidatus Doudnaibacteriota</taxon>
    </lineage>
</organism>
<dbReference type="GO" id="GO:0003746">
    <property type="term" value="F:translation elongation factor activity"/>
    <property type="evidence" value="ECO:0007669"/>
    <property type="project" value="UniProtKB-UniRule"/>
</dbReference>
<dbReference type="Gene3D" id="1.10.8.10">
    <property type="entry name" value="DNA helicase RuvA subunit, C-terminal domain"/>
    <property type="match status" value="1"/>
</dbReference>
<dbReference type="InterPro" id="IPR018101">
    <property type="entry name" value="Transl_elong_Ts_CS"/>
</dbReference>
<dbReference type="PROSITE" id="PS01126">
    <property type="entry name" value="EF_TS_1"/>
    <property type="match status" value="1"/>
</dbReference>
<comment type="subcellular location">
    <subcellularLocation>
        <location evidence="5 7">Cytoplasm</location>
    </subcellularLocation>
</comment>
<keyword evidence="4 5" id="KW-0648">Protein biosynthesis</keyword>
<dbReference type="PROSITE" id="PS01127">
    <property type="entry name" value="EF_TS_2"/>
    <property type="match status" value="1"/>
</dbReference>
<evidence type="ECO:0000256" key="5">
    <source>
        <dbReference type="HAMAP-Rule" id="MF_00050"/>
    </source>
</evidence>
<keyword evidence="3 5" id="KW-0251">Elongation factor</keyword>
<dbReference type="SUPFAM" id="SSF54713">
    <property type="entry name" value="Elongation factor Ts (EF-Ts), dimerisation domain"/>
    <property type="match status" value="1"/>
</dbReference>
<evidence type="ECO:0000256" key="6">
    <source>
        <dbReference type="RuleBase" id="RU000642"/>
    </source>
</evidence>
<dbReference type="SUPFAM" id="SSF46934">
    <property type="entry name" value="UBA-like"/>
    <property type="match status" value="1"/>
</dbReference>
<protein>
    <recommendedName>
        <fullName evidence="2 5">Elongation factor Ts</fullName>
        <shortName evidence="5">EF-Ts</shortName>
    </recommendedName>
</protein>
<sequence length="152" mass="16611">MQFTQHDIKKLREMTGAGVMDAKKALQEAGSFDDAIALLRKQGHASLSKKSTRSAKQGIVVSYIHAGGKIGALLELNCETDFVARNDEFIKLANEIVLHIAAMGPADTEELLAQPYVRETEKKIQDLIAETVGKLGENIQVGRFTRFVLGGE</sequence>
<comment type="caution">
    <text evidence="9">The sequence shown here is derived from an EMBL/GenBank/DDBJ whole genome shotgun (WGS) entry which is preliminary data.</text>
</comment>
<dbReference type="HAMAP" id="MF_00050">
    <property type="entry name" value="EF_Ts"/>
    <property type="match status" value="1"/>
</dbReference>
<name>A0A1F5PYQ8_9BACT</name>
<dbReference type="InterPro" id="IPR014039">
    <property type="entry name" value="Transl_elong_EFTs/EF1B_dimer"/>
</dbReference>
<evidence type="ECO:0000313" key="9">
    <source>
        <dbReference type="EMBL" id="OGE94720.1"/>
    </source>
</evidence>
<dbReference type="GO" id="GO:0005737">
    <property type="term" value="C:cytoplasm"/>
    <property type="evidence" value="ECO:0007669"/>
    <property type="project" value="UniProtKB-SubCell"/>
</dbReference>
<proteinExistence type="inferred from homology"/>
<dbReference type="InterPro" id="IPR009060">
    <property type="entry name" value="UBA-like_sf"/>
</dbReference>
<dbReference type="InterPro" id="IPR036402">
    <property type="entry name" value="EF-Ts_dimer_sf"/>
</dbReference>
<dbReference type="PANTHER" id="PTHR11741">
    <property type="entry name" value="ELONGATION FACTOR TS"/>
    <property type="match status" value="1"/>
</dbReference>
<dbReference type="AlphaFoldDB" id="A0A1F5PYQ8"/>
<dbReference type="NCBIfam" id="TIGR00116">
    <property type="entry name" value="tsf"/>
    <property type="match status" value="1"/>
</dbReference>
<comment type="similarity">
    <text evidence="1 5 6">Belongs to the EF-Ts family.</text>
</comment>